<feature type="chain" id="PRO_5044317372" evidence="3">
    <location>
        <begin position="19"/>
        <end position="152"/>
    </location>
</feature>
<reference evidence="5" key="1">
    <citation type="submission" date="2024-07" db="EMBL/GenBank/DDBJ databases">
        <title>Genome Analysis of a Potential Novel Vibrio Species Secreting pH- and Thermo-stable Alginate Lyase and its Application in Producing Alginate Oligosaccharides.</title>
        <authorList>
            <person name="Huang H."/>
            <person name="Bao K."/>
        </authorList>
    </citation>
    <scope>NUCLEOTIDE SEQUENCE</scope>
    <source>
        <strain evidence="5">HB236076</strain>
    </source>
</reference>
<name>A0AB39HHN6_9VIBR</name>
<sequence length="152" mass="16845">MKKTLMIILLSLPMIANAGYQRNVARPVNQVVFGQVDTVRYVTQQQIIRSKDQGWNTLLGATVGGIIGHQFGRGRGRLLATGIGIAAGAAVARPTPPQITRIEYPLVEILIRKEDGQLVDVIQDVDDSMRFHKGDAVRLLYFDDGVRVDKEY</sequence>
<dbReference type="RefSeq" id="WP_306101678.1">
    <property type="nucleotide sequence ID" value="NZ_CP162601.1"/>
</dbReference>
<gene>
    <name evidence="5" type="ORF">AB0763_05820</name>
</gene>
<dbReference type="EMBL" id="CP162601">
    <property type="protein sequence ID" value="XDK26155.1"/>
    <property type="molecule type" value="Genomic_DNA"/>
</dbReference>
<dbReference type="InterPro" id="IPR008816">
    <property type="entry name" value="Gly_zipper_2TM_dom"/>
</dbReference>
<dbReference type="KEGG" id="vih:AB0763_05820"/>
<feature type="domain" description="Glycine zipper 2TM" evidence="4">
    <location>
        <begin position="56"/>
        <end position="92"/>
    </location>
</feature>
<keyword evidence="3" id="KW-0732">Signal</keyword>
<evidence type="ECO:0000256" key="1">
    <source>
        <dbReference type="ARBA" id="ARBA00004370"/>
    </source>
</evidence>
<proteinExistence type="predicted"/>
<evidence type="ECO:0000256" key="2">
    <source>
        <dbReference type="ARBA" id="ARBA00023136"/>
    </source>
</evidence>
<dbReference type="PANTHER" id="PTHR35603">
    <property type="match status" value="1"/>
</dbReference>
<dbReference type="InterPro" id="IPR051407">
    <property type="entry name" value="Bact_OM_lipoprot/Surf_antigen"/>
</dbReference>
<dbReference type="Pfam" id="PF05433">
    <property type="entry name" value="Rick_17kDa_Anti"/>
    <property type="match status" value="1"/>
</dbReference>
<evidence type="ECO:0000259" key="4">
    <source>
        <dbReference type="Pfam" id="PF05433"/>
    </source>
</evidence>
<evidence type="ECO:0000313" key="5">
    <source>
        <dbReference type="EMBL" id="XDK26155.1"/>
    </source>
</evidence>
<evidence type="ECO:0000256" key="3">
    <source>
        <dbReference type="SAM" id="SignalP"/>
    </source>
</evidence>
<dbReference type="PANTHER" id="PTHR35603:SF2">
    <property type="entry name" value="OUTER MEMBRANE LIPOPROTEIN"/>
    <property type="match status" value="1"/>
</dbReference>
<protein>
    <submittedName>
        <fullName evidence="5">Glycine zipper 2TM domain-containing protein</fullName>
    </submittedName>
</protein>
<dbReference type="AlphaFoldDB" id="A0AB39HHN6"/>
<organism evidence="5">
    <name type="scientific">Vibrio sp. HB236076</name>
    <dbReference type="NCBI Taxonomy" id="3232307"/>
    <lineage>
        <taxon>Bacteria</taxon>
        <taxon>Pseudomonadati</taxon>
        <taxon>Pseudomonadota</taxon>
        <taxon>Gammaproteobacteria</taxon>
        <taxon>Vibrionales</taxon>
        <taxon>Vibrionaceae</taxon>
        <taxon>Vibrio</taxon>
    </lineage>
</organism>
<keyword evidence="2" id="KW-0472">Membrane</keyword>
<comment type="subcellular location">
    <subcellularLocation>
        <location evidence="1">Membrane</location>
    </subcellularLocation>
</comment>
<feature type="signal peptide" evidence="3">
    <location>
        <begin position="1"/>
        <end position="18"/>
    </location>
</feature>
<dbReference type="GO" id="GO:0019867">
    <property type="term" value="C:outer membrane"/>
    <property type="evidence" value="ECO:0007669"/>
    <property type="project" value="InterPro"/>
</dbReference>
<accession>A0AB39HHN6</accession>